<feature type="transmembrane region" description="Helical" evidence="2">
    <location>
        <begin position="318"/>
        <end position="335"/>
    </location>
</feature>
<evidence type="ECO:0000313" key="3">
    <source>
        <dbReference type="EMBL" id="MCF2526863.1"/>
    </source>
</evidence>
<sequence length="506" mass="51387">MSGTPRGPQGQPGQPGQGPQGDPAYGQWQPYAEDYAGVPAEGYAPAGYDAYPQQGVPQQGVPQPYAPYDQAPQYTPQHPQDYDGQYAVPGQYAADAYAPPAPADQLQPSAYGYAAPDQYAPPAPAAVPGEFGGYGDAAEYGYPPAPGSFGQEQGLGTYPEAQAYGTGTAVETEPGYVPDQGRFGDEYADYDEHDEYAATDYADGYRDEYGDGPGNTDGTDYAERFDPRDYDGAEPEPAAEAASAAAVASEREPLSRRVPIWHPPGLVPALLTAGLAAVLAATALAGSMAAVVGVAFLQVVTAAGWFRLHGMWPARQGIAVAILAGFAADAAVLLAGDDALAILPGILAGALGIVLLQQLARRDGRPELMPALTVTGSAALLTVLDVLFVIAARVEGPGVRDGALVVVGAAAVAAAVLPTALPLPAVAGHGLGLALAAGVGLVGASAFDLGSASVLLGLGAGLMGQLGRRAAGYDHPSRFVHMSAGVALPLVLAAPAVYLLGRVAMG</sequence>
<feature type="transmembrane region" description="Helical" evidence="2">
    <location>
        <begin position="371"/>
        <end position="391"/>
    </location>
</feature>
<feature type="transmembrane region" description="Helical" evidence="2">
    <location>
        <begin position="341"/>
        <end position="359"/>
    </location>
</feature>
<gene>
    <name evidence="3" type="ORF">LZ495_06475</name>
</gene>
<keyword evidence="4" id="KW-1185">Reference proteome</keyword>
<evidence type="ECO:0000256" key="1">
    <source>
        <dbReference type="SAM" id="MobiDB-lite"/>
    </source>
</evidence>
<dbReference type="Proteomes" id="UP001165378">
    <property type="component" value="Unassembled WGS sequence"/>
</dbReference>
<dbReference type="RefSeq" id="WP_235050989.1">
    <property type="nucleotide sequence ID" value="NZ_JAKFHA010000002.1"/>
</dbReference>
<feature type="transmembrane region" description="Helical" evidence="2">
    <location>
        <begin position="479"/>
        <end position="500"/>
    </location>
</feature>
<accession>A0AA41PW69</accession>
<feature type="compositionally biased region" description="Low complexity" evidence="1">
    <location>
        <begin position="50"/>
        <end position="77"/>
    </location>
</feature>
<feature type="transmembrane region" description="Helical" evidence="2">
    <location>
        <begin position="433"/>
        <end position="459"/>
    </location>
</feature>
<organism evidence="3 4">
    <name type="scientific">Yinghuangia soli</name>
    <dbReference type="NCBI Taxonomy" id="2908204"/>
    <lineage>
        <taxon>Bacteria</taxon>
        <taxon>Bacillati</taxon>
        <taxon>Actinomycetota</taxon>
        <taxon>Actinomycetes</taxon>
        <taxon>Kitasatosporales</taxon>
        <taxon>Streptomycetaceae</taxon>
        <taxon>Yinghuangia</taxon>
    </lineage>
</organism>
<evidence type="ECO:0000313" key="4">
    <source>
        <dbReference type="Proteomes" id="UP001165378"/>
    </source>
</evidence>
<comment type="caution">
    <text evidence="3">The sequence shown here is derived from an EMBL/GenBank/DDBJ whole genome shotgun (WGS) entry which is preliminary data.</text>
</comment>
<feature type="transmembrane region" description="Helical" evidence="2">
    <location>
        <begin position="403"/>
        <end position="421"/>
    </location>
</feature>
<feature type="compositionally biased region" description="Low complexity" evidence="1">
    <location>
        <begin position="1"/>
        <end position="12"/>
    </location>
</feature>
<dbReference type="EMBL" id="JAKFHA010000002">
    <property type="protein sequence ID" value="MCF2526863.1"/>
    <property type="molecule type" value="Genomic_DNA"/>
</dbReference>
<name>A0AA41PW69_9ACTN</name>
<feature type="compositionally biased region" description="Basic and acidic residues" evidence="1">
    <location>
        <begin position="221"/>
        <end position="231"/>
    </location>
</feature>
<keyword evidence="2" id="KW-0472">Membrane</keyword>
<reference evidence="3" key="1">
    <citation type="submission" date="2022-01" db="EMBL/GenBank/DDBJ databases">
        <title>Genome-Based Taxonomic Classification of the Phylum Actinobacteria.</title>
        <authorList>
            <person name="Gao Y."/>
        </authorList>
    </citation>
    <scope>NUCLEOTIDE SEQUENCE</scope>
    <source>
        <strain evidence="3">KLBMP 8922</strain>
    </source>
</reference>
<evidence type="ECO:0000256" key="2">
    <source>
        <dbReference type="SAM" id="Phobius"/>
    </source>
</evidence>
<protein>
    <submittedName>
        <fullName evidence="3">Uncharacterized protein</fullName>
    </submittedName>
</protein>
<keyword evidence="2" id="KW-0812">Transmembrane</keyword>
<keyword evidence="2" id="KW-1133">Transmembrane helix</keyword>
<feature type="region of interest" description="Disordered" evidence="1">
    <location>
        <begin position="1"/>
        <end position="86"/>
    </location>
</feature>
<feature type="region of interest" description="Disordered" evidence="1">
    <location>
        <begin position="203"/>
        <end position="240"/>
    </location>
</feature>
<proteinExistence type="predicted"/>
<dbReference type="AlphaFoldDB" id="A0AA41PW69"/>